<dbReference type="STRING" id="1235802.C823_05300"/>
<accession>N1ZV93</accession>
<organism evidence="1 2">
    <name type="scientific">Eubacterium plexicaudatum ASF492</name>
    <dbReference type="NCBI Taxonomy" id="1235802"/>
    <lineage>
        <taxon>Bacteria</taxon>
        <taxon>Bacillati</taxon>
        <taxon>Bacillota</taxon>
        <taxon>Clostridia</taxon>
        <taxon>Eubacteriales</taxon>
        <taxon>Eubacteriaceae</taxon>
        <taxon>Eubacterium</taxon>
    </lineage>
</organism>
<sequence length="115" mass="13386">MEVLRIEYATGYMELIVEAFFPCKLPVARKIALLINRYCSDEVKTELLSELREMADGYQALCDMYKEKAEELPAGSPMKRYWKAQFNRTEIPRKRMERNIDLVSGGKTDARKKDA</sequence>
<comment type="caution">
    <text evidence="1">The sequence shown here is derived from an EMBL/GenBank/DDBJ whole genome shotgun (WGS) entry which is preliminary data.</text>
</comment>
<dbReference type="OrthoDB" id="2047103at2"/>
<proteinExistence type="predicted"/>
<dbReference type="eggNOG" id="ENOG5033VVU">
    <property type="taxonomic scope" value="Bacteria"/>
</dbReference>
<gene>
    <name evidence="1" type="ORF">C823_05300</name>
</gene>
<evidence type="ECO:0000313" key="1">
    <source>
        <dbReference type="EMBL" id="EMZ19826.1"/>
    </source>
</evidence>
<dbReference type="HOGENOM" id="CLU_2105814_0_0_9"/>
<dbReference type="Proteomes" id="UP000012589">
    <property type="component" value="Unassembled WGS sequence"/>
</dbReference>
<evidence type="ECO:0000313" key="2">
    <source>
        <dbReference type="Proteomes" id="UP000012589"/>
    </source>
</evidence>
<dbReference type="EMBL" id="AQFT01000158">
    <property type="protein sequence ID" value="EMZ19826.1"/>
    <property type="molecule type" value="Genomic_DNA"/>
</dbReference>
<dbReference type="AlphaFoldDB" id="N1ZV93"/>
<keyword evidence="2" id="KW-1185">Reference proteome</keyword>
<protein>
    <submittedName>
        <fullName evidence="1">Uncharacterized protein</fullName>
    </submittedName>
</protein>
<name>N1ZV93_9FIRM</name>
<dbReference type="PATRIC" id="fig|1235802.3.peg.5587"/>
<reference evidence="1 2" key="1">
    <citation type="journal article" date="2014" name="Genome Announc.">
        <title>Draft genome sequences of the altered schaedler flora, a defined bacterial community from gnotobiotic mice.</title>
        <authorList>
            <person name="Wannemuehler M.J."/>
            <person name="Overstreet A.M."/>
            <person name="Ward D.V."/>
            <person name="Phillips G.J."/>
        </authorList>
    </citation>
    <scope>NUCLEOTIDE SEQUENCE [LARGE SCALE GENOMIC DNA]</scope>
    <source>
        <strain evidence="1 2">ASF492</strain>
    </source>
</reference>